<dbReference type="PROSITE" id="PS50109">
    <property type="entry name" value="HIS_KIN"/>
    <property type="match status" value="1"/>
</dbReference>
<dbReference type="Gene3D" id="3.30.565.10">
    <property type="entry name" value="Histidine kinase-like ATPase, C-terminal domain"/>
    <property type="match status" value="1"/>
</dbReference>
<dbReference type="SUPFAM" id="SSF52172">
    <property type="entry name" value="CheY-like"/>
    <property type="match status" value="1"/>
</dbReference>
<feature type="transmembrane region" description="Helical" evidence="8">
    <location>
        <begin position="29"/>
        <end position="47"/>
    </location>
</feature>
<dbReference type="EC" id="2.7.13.3" evidence="2"/>
<name>A0A7H0GL28_9BURK</name>
<dbReference type="Gene3D" id="3.40.50.2300">
    <property type="match status" value="1"/>
</dbReference>
<proteinExistence type="predicted"/>
<dbReference type="InterPro" id="IPR003594">
    <property type="entry name" value="HATPase_dom"/>
</dbReference>
<feature type="domain" description="Response regulatory" evidence="10">
    <location>
        <begin position="438"/>
        <end position="546"/>
    </location>
</feature>
<dbReference type="InterPro" id="IPR001789">
    <property type="entry name" value="Sig_transdc_resp-reg_receiver"/>
</dbReference>
<organism evidence="11 12">
    <name type="scientific">Diaphorobacter aerolatus</name>
    <dbReference type="NCBI Taxonomy" id="1288495"/>
    <lineage>
        <taxon>Bacteria</taxon>
        <taxon>Pseudomonadati</taxon>
        <taxon>Pseudomonadota</taxon>
        <taxon>Betaproteobacteria</taxon>
        <taxon>Burkholderiales</taxon>
        <taxon>Comamonadaceae</taxon>
        <taxon>Diaphorobacter</taxon>
    </lineage>
</organism>
<dbReference type="Pfam" id="PF02518">
    <property type="entry name" value="HATPase_c"/>
    <property type="match status" value="1"/>
</dbReference>
<dbReference type="CDD" id="cd00082">
    <property type="entry name" value="HisKA"/>
    <property type="match status" value="1"/>
</dbReference>
<evidence type="ECO:0000313" key="11">
    <source>
        <dbReference type="EMBL" id="QNP48994.1"/>
    </source>
</evidence>
<keyword evidence="4" id="KW-0808">Transferase</keyword>
<sequence>MFQGNPFERLKQLFKQTDLDRYDPERGQAFQRLFVAPTCAIFMAFIVHTGKLPPDTAQFAQVLYGGYLVLAILLFYWIVKRPGIDPSRRILAMLLDYSGIAFSLAIGGEYFLPIFAALVWVTVGYGMRYGVRYLFLATGFALVSIAATTVSSVYWRSHPYVVVTLTLIILMVPAYLQGLLQRLHQAYREALDANTAKSRFLAQASHDLRQPLHAISMFTWCLREENLGSRERNLVEDIDRSLESVSRLFQSLLDVSTLDSGSVTSNPETICVADLFDDIARHNMSAAQWEGVNLRIRRPGIFVKTDPALLATILQNLVGNAIKYAPNNSVLVGCRRHGRTASIVVLDQGQGIAAEHLPHLFDEFYQVKERGSRHVEGVGLGLSIVKRLSKLLGLTVSIRSNLGRGTSVTLSGLEVVSGITEPGVESRSYVSGALAGCKVLLIEDSRDVLHATAMMMQSWGCEVQTELGMPKELGDWDLVVSDYDLGDGMTGGDCILALRRHIPALPALIMTGHDIDRVAAETEQQIPVMAKPVKPSALKKMMLSLTSQNAEQAPFPLTTE</sequence>
<dbReference type="SMART" id="SM00387">
    <property type="entry name" value="HATPase_c"/>
    <property type="match status" value="1"/>
</dbReference>
<keyword evidence="12" id="KW-1185">Reference proteome</keyword>
<dbReference type="SUPFAM" id="SSF55874">
    <property type="entry name" value="ATPase domain of HSP90 chaperone/DNA topoisomerase II/histidine kinase"/>
    <property type="match status" value="1"/>
</dbReference>
<evidence type="ECO:0000256" key="5">
    <source>
        <dbReference type="ARBA" id="ARBA00022777"/>
    </source>
</evidence>
<dbReference type="PRINTS" id="PR00344">
    <property type="entry name" value="BCTRLSENSOR"/>
</dbReference>
<evidence type="ECO:0000256" key="2">
    <source>
        <dbReference type="ARBA" id="ARBA00012438"/>
    </source>
</evidence>
<dbReference type="AlphaFoldDB" id="A0A7H0GL28"/>
<dbReference type="EMBL" id="CP060783">
    <property type="protein sequence ID" value="QNP48994.1"/>
    <property type="molecule type" value="Genomic_DNA"/>
</dbReference>
<dbReference type="InterPro" id="IPR003661">
    <property type="entry name" value="HisK_dim/P_dom"/>
</dbReference>
<comment type="catalytic activity">
    <reaction evidence="1">
        <text>ATP + protein L-histidine = ADP + protein N-phospho-L-histidine.</text>
        <dbReference type="EC" id="2.7.13.3"/>
    </reaction>
</comment>
<feature type="transmembrane region" description="Helical" evidence="8">
    <location>
        <begin position="133"/>
        <end position="154"/>
    </location>
</feature>
<evidence type="ECO:0000256" key="6">
    <source>
        <dbReference type="ARBA" id="ARBA00023012"/>
    </source>
</evidence>
<evidence type="ECO:0000259" key="9">
    <source>
        <dbReference type="PROSITE" id="PS50109"/>
    </source>
</evidence>
<dbReference type="RefSeq" id="WP_187724586.1">
    <property type="nucleotide sequence ID" value="NZ_CP060783.1"/>
</dbReference>
<keyword evidence="5 11" id="KW-0418">Kinase</keyword>
<dbReference type="SMART" id="SM00448">
    <property type="entry name" value="REC"/>
    <property type="match status" value="1"/>
</dbReference>
<evidence type="ECO:0000256" key="7">
    <source>
        <dbReference type="PROSITE-ProRule" id="PRU00169"/>
    </source>
</evidence>
<accession>A0A7H0GL28</accession>
<dbReference type="InterPro" id="IPR036097">
    <property type="entry name" value="HisK_dim/P_sf"/>
</dbReference>
<feature type="transmembrane region" description="Helical" evidence="8">
    <location>
        <begin position="99"/>
        <end position="121"/>
    </location>
</feature>
<dbReference type="InterPro" id="IPR050736">
    <property type="entry name" value="Sensor_HK_Regulatory"/>
</dbReference>
<feature type="modified residue" description="4-aspartylphosphate" evidence="7">
    <location>
        <position position="482"/>
    </location>
</feature>
<dbReference type="InterPro" id="IPR005467">
    <property type="entry name" value="His_kinase_dom"/>
</dbReference>
<dbReference type="InterPro" id="IPR036890">
    <property type="entry name" value="HATPase_C_sf"/>
</dbReference>
<evidence type="ECO:0000313" key="12">
    <source>
        <dbReference type="Proteomes" id="UP000516028"/>
    </source>
</evidence>
<evidence type="ECO:0000259" key="10">
    <source>
        <dbReference type="PROSITE" id="PS50110"/>
    </source>
</evidence>
<dbReference type="PANTHER" id="PTHR43711">
    <property type="entry name" value="TWO-COMPONENT HISTIDINE KINASE"/>
    <property type="match status" value="1"/>
</dbReference>
<keyword evidence="6" id="KW-0902">Two-component regulatory system</keyword>
<dbReference type="Gene3D" id="1.10.287.130">
    <property type="match status" value="1"/>
</dbReference>
<dbReference type="InterPro" id="IPR004358">
    <property type="entry name" value="Sig_transdc_His_kin-like_C"/>
</dbReference>
<evidence type="ECO:0000256" key="4">
    <source>
        <dbReference type="ARBA" id="ARBA00022679"/>
    </source>
</evidence>
<dbReference type="PROSITE" id="PS50110">
    <property type="entry name" value="RESPONSE_REGULATORY"/>
    <property type="match status" value="1"/>
</dbReference>
<dbReference type="SMART" id="SM00388">
    <property type="entry name" value="HisKA"/>
    <property type="match status" value="1"/>
</dbReference>
<keyword evidence="8" id="KW-0472">Membrane</keyword>
<dbReference type="SUPFAM" id="SSF47384">
    <property type="entry name" value="Homodimeric domain of signal transducing histidine kinase"/>
    <property type="match status" value="1"/>
</dbReference>
<evidence type="ECO:0000256" key="1">
    <source>
        <dbReference type="ARBA" id="ARBA00000085"/>
    </source>
</evidence>
<feature type="transmembrane region" description="Helical" evidence="8">
    <location>
        <begin position="160"/>
        <end position="180"/>
    </location>
</feature>
<dbReference type="Proteomes" id="UP000516028">
    <property type="component" value="Chromosome"/>
</dbReference>
<keyword evidence="8" id="KW-0812">Transmembrane</keyword>
<dbReference type="Pfam" id="PF00512">
    <property type="entry name" value="HisKA"/>
    <property type="match status" value="1"/>
</dbReference>
<dbReference type="GO" id="GO:0000155">
    <property type="term" value="F:phosphorelay sensor kinase activity"/>
    <property type="evidence" value="ECO:0007669"/>
    <property type="project" value="InterPro"/>
</dbReference>
<dbReference type="InterPro" id="IPR011006">
    <property type="entry name" value="CheY-like_superfamily"/>
</dbReference>
<feature type="transmembrane region" description="Helical" evidence="8">
    <location>
        <begin position="59"/>
        <end position="79"/>
    </location>
</feature>
<evidence type="ECO:0000256" key="3">
    <source>
        <dbReference type="ARBA" id="ARBA00022553"/>
    </source>
</evidence>
<keyword evidence="3 7" id="KW-0597">Phosphoprotein</keyword>
<dbReference type="PANTHER" id="PTHR43711:SF1">
    <property type="entry name" value="HISTIDINE KINASE 1"/>
    <property type="match status" value="1"/>
</dbReference>
<protein>
    <recommendedName>
        <fullName evidence="2">histidine kinase</fullName>
        <ecNumber evidence="2">2.7.13.3</ecNumber>
    </recommendedName>
</protein>
<gene>
    <name evidence="11" type="ORF">H9K75_02130</name>
</gene>
<feature type="domain" description="Histidine kinase" evidence="9">
    <location>
        <begin position="203"/>
        <end position="411"/>
    </location>
</feature>
<evidence type="ECO:0000256" key="8">
    <source>
        <dbReference type="SAM" id="Phobius"/>
    </source>
</evidence>
<reference evidence="11 12" key="1">
    <citation type="submission" date="2020-08" db="EMBL/GenBank/DDBJ databases">
        <title>Genome sequence of Diaphorobacter aerolatus KACC 16536T.</title>
        <authorList>
            <person name="Hyun D.-W."/>
            <person name="Bae J.-W."/>
        </authorList>
    </citation>
    <scope>NUCLEOTIDE SEQUENCE [LARGE SCALE GENOMIC DNA]</scope>
    <source>
        <strain evidence="11 12">KACC 16536</strain>
    </source>
</reference>
<keyword evidence="8" id="KW-1133">Transmembrane helix</keyword>
<dbReference type="KEGG" id="daer:H9K75_02130"/>